<reference evidence="1 2" key="1">
    <citation type="submission" date="2021-06" db="EMBL/GenBank/DDBJ databases">
        <title>Faecalicatena sp. nov. isolated from porcine feces.</title>
        <authorList>
            <person name="Oh B.S."/>
            <person name="Lee J.H."/>
        </authorList>
    </citation>
    <scope>NUCLEOTIDE SEQUENCE [LARGE SCALE GENOMIC DNA]</scope>
    <source>
        <strain evidence="1 2">AGMB00832</strain>
    </source>
</reference>
<comment type="caution">
    <text evidence="1">The sequence shown here is derived from an EMBL/GenBank/DDBJ whole genome shotgun (WGS) entry which is preliminary data.</text>
</comment>
<accession>A0ABS6D7M8</accession>
<protein>
    <recommendedName>
        <fullName evidence="3">Peptidase S9 prolyl oligopeptidase catalytic domain-containing protein</fullName>
    </recommendedName>
</protein>
<sequence>MNKAWKYPYIDLWNEEKWECKISPIRELIHWLWEKDHEYDKEGKAQIDDSLWKDFFEDSCYHKKTGSMNVPAVLTDLKSRGIYYEDRELGHIRWLVIAPERTIREKKPENRMRTILVVRNMDYSDYYWAMETVEYYREYLDMVLKENVMILFAVMEEPDMSMMYSNILMEGLSIYPTDTHHVYLDLSAVENEPELEHMLAQKIQIGSQDGWKKEVISDRKIPVLNIAGIWANNKTNNFFQTKDCGNASYNKERLLFSEMGAKLAEGMSYEYLYDSLEDEALQQKLNEMGLTGRNEDTLGNRWTILYPAGAVEEGIKLPVVSIFQEVNYSNDHLIPAAIGIYSGYVRLAAGGELAVIFFAAEDPDDNDILCDILKYAARNYPIDEQRIYITGHSHNGHFTREFAYRHSDMIAAAATLGNFPGLPKPEESGEAVLCPDEKVERMRLCDMPLINISGYSECGCMYPLNQEAVNLLPGQEFMCPINFESRAESWQRRLKASGCPIVSLEEIEATKESSDYVTRKLGIPNDKSELLFIDGFEHYIVDIRNTNGRYHLRMVGIENMPHMPVPSMTELSWSFMRRFARDLETGNVIERF</sequence>
<gene>
    <name evidence="1" type="ORF">HGO97_017510</name>
</gene>
<dbReference type="RefSeq" id="WP_216244227.1">
    <property type="nucleotide sequence ID" value="NZ_JABACJ020000020.1"/>
</dbReference>
<name>A0ABS6D7M8_9FIRM</name>
<organism evidence="1 2">
    <name type="scientific">Faecalicatena faecalis</name>
    <dbReference type="NCBI Taxonomy" id="2726362"/>
    <lineage>
        <taxon>Bacteria</taxon>
        <taxon>Bacillati</taxon>
        <taxon>Bacillota</taxon>
        <taxon>Clostridia</taxon>
        <taxon>Lachnospirales</taxon>
        <taxon>Lachnospiraceae</taxon>
        <taxon>Faecalicatena</taxon>
    </lineage>
</organism>
<evidence type="ECO:0000313" key="1">
    <source>
        <dbReference type="EMBL" id="MBU3877603.1"/>
    </source>
</evidence>
<dbReference type="Proteomes" id="UP000723714">
    <property type="component" value="Unassembled WGS sequence"/>
</dbReference>
<dbReference type="EMBL" id="JABACJ020000020">
    <property type="protein sequence ID" value="MBU3877603.1"/>
    <property type="molecule type" value="Genomic_DNA"/>
</dbReference>
<keyword evidence="2" id="KW-1185">Reference proteome</keyword>
<evidence type="ECO:0000313" key="2">
    <source>
        <dbReference type="Proteomes" id="UP000723714"/>
    </source>
</evidence>
<proteinExistence type="predicted"/>
<evidence type="ECO:0008006" key="3">
    <source>
        <dbReference type="Google" id="ProtNLM"/>
    </source>
</evidence>